<evidence type="ECO:0000313" key="8">
    <source>
        <dbReference type="EMBL" id="AZZ39859.1"/>
    </source>
</evidence>
<evidence type="ECO:0000256" key="6">
    <source>
        <dbReference type="SAM" id="MobiDB-lite"/>
    </source>
</evidence>
<dbReference type="PIRSF" id="PIRSF006060">
    <property type="entry name" value="AA_transporter"/>
    <property type="match status" value="1"/>
</dbReference>
<dbReference type="AlphaFoldDB" id="A0A3Q9UL03"/>
<keyword evidence="3 7" id="KW-0812">Transmembrane</keyword>
<dbReference type="KEGG" id="aji:C0Z10_08960"/>
<sequence>MSATPTTRSVVGGTGPTGQAHSSHDLRPQLRLHSVLAFGLAYLAPIIVLGTFGVISDKSHGGTAGSYLIALVAMLLTAASYGRLSREIPMAGSAYTYVRRMVSNHLGFLVGWGSLLDYVFIPMVIWLIGASYLNAAFPAVPDWTWILIFIVSTTTLNILGIKVADKANLVLLAIEILVIALFTVFAVYAVLHHGRSLISLTPFTGTPFNVLALSAGAATAAYSFLGFDAVTTLTEETVDARRTIPKAIMLTALVGGGIFVVSTYFTELVHPLVAVVDIDSAAFEIAKSIGGAFLSAVFLTGLIVGQFASGIAAQASASRLMFAMGRDGVLPKRFFGVVSKRTGTPRNAILVVAVVGLIGCLLDVSTSTSFINFGAFIAFGMVNVAAIALSRKHASEAHGPGRLVGYVLPALGVLVVFYLLTQLDTPALVVGGSWLVIGIGVLTWLTRGFHRPPPEMGDAA</sequence>
<protein>
    <submittedName>
        <fullName evidence="8">APC family permease</fullName>
    </submittedName>
</protein>
<feature type="region of interest" description="Disordered" evidence="6">
    <location>
        <begin position="1"/>
        <end position="25"/>
    </location>
</feature>
<evidence type="ECO:0000256" key="2">
    <source>
        <dbReference type="ARBA" id="ARBA00022475"/>
    </source>
</evidence>
<name>A0A3Q9UL03_9ACTN</name>
<keyword evidence="4 7" id="KW-1133">Transmembrane helix</keyword>
<dbReference type="GeneID" id="82883617"/>
<feature type="transmembrane region" description="Helical" evidence="7">
    <location>
        <begin position="143"/>
        <end position="161"/>
    </location>
</feature>
<organism evidence="8 9">
    <name type="scientific">Acidipropionibacterium jensenii</name>
    <dbReference type="NCBI Taxonomy" id="1749"/>
    <lineage>
        <taxon>Bacteria</taxon>
        <taxon>Bacillati</taxon>
        <taxon>Actinomycetota</taxon>
        <taxon>Actinomycetes</taxon>
        <taxon>Propionibacteriales</taxon>
        <taxon>Propionibacteriaceae</taxon>
        <taxon>Acidipropionibacterium</taxon>
    </lineage>
</organism>
<dbReference type="Pfam" id="PF13520">
    <property type="entry name" value="AA_permease_2"/>
    <property type="match status" value="1"/>
</dbReference>
<keyword evidence="5 7" id="KW-0472">Membrane</keyword>
<dbReference type="GO" id="GO:0022857">
    <property type="term" value="F:transmembrane transporter activity"/>
    <property type="evidence" value="ECO:0007669"/>
    <property type="project" value="InterPro"/>
</dbReference>
<accession>A0A3Q9UL03</accession>
<dbReference type="PANTHER" id="PTHR42770:SF8">
    <property type="entry name" value="PUTRESCINE IMPORTER PUUP"/>
    <property type="match status" value="1"/>
</dbReference>
<dbReference type="InterPro" id="IPR002293">
    <property type="entry name" value="AA/rel_permease1"/>
</dbReference>
<feature type="transmembrane region" description="Helical" evidence="7">
    <location>
        <begin position="403"/>
        <end position="421"/>
    </location>
</feature>
<comment type="subcellular location">
    <subcellularLocation>
        <location evidence="1">Cell membrane</location>
        <topology evidence="1">Multi-pass membrane protein</topology>
    </subcellularLocation>
</comment>
<feature type="transmembrane region" description="Helical" evidence="7">
    <location>
        <begin position="210"/>
        <end position="227"/>
    </location>
</feature>
<evidence type="ECO:0000256" key="1">
    <source>
        <dbReference type="ARBA" id="ARBA00004651"/>
    </source>
</evidence>
<evidence type="ECO:0000256" key="4">
    <source>
        <dbReference type="ARBA" id="ARBA00022989"/>
    </source>
</evidence>
<reference evidence="9" key="1">
    <citation type="submission" date="2017-12" db="EMBL/GenBank/DDBJ databases">
        <title>Whole genome sequencing of Acidipropionibacterium jensenii strains JS279 and JS280.</title>
        <authorList>
            <person name="Deptula P."/>
            <person name="Laine P."/>
            <person name="Smolander O.-P."/>
            <person name="Paulin L."/>
            <person name="Auvinen P."/>
            <person name="Varmanen P."/>
        </authorList>
    </citation>
    <scope>NUCLEOTIDE SEQUENCE [LARGE SCALE GENOMIC DNA]</scope>
    <source>
        <strain evidence="9">JS280</strain>
    </source>
</reference>
<dbReference type="EMBL" id="CP025570">
    <property type="protein sequence ID" value="AZZ39859.1"/>
    <property type="molecule type" value="Genomic_DNA"/>
</dbReference>
<evidence type="ECO:0000256" key="3">
    <source>
        <dbReference type="ARBA" id="ARBA00022692"/>
    </source>
</evidence>
<feature type="transmembrane region" description="Helical" evidence="7">
    <location>
        <begin position="67"/>
        <end position="84"/>
    </location>
</feature>
<dbReference type="Proteomes" id="UP000285875">
    <property type="component" value="Chromosome"/>
</dbReference>
<feature type="transmembrane region" description="Helical" evidence="7">
    <location>
        <begin position="370"/>
        <end position="391"/>
    </location>
</feature>
<proteinExistence type="predicted"/>
<feature type="transmembrane region" description="Helical" evidence="7">
    <location>
        <begin position="247"/>
        <end position="265"/>
    </location>
</feature>
<evidence type="ECO:0000313" key="9">
    <source>
        <dbReference type="Proteomes" id="UP000285875"/>
    </source>
</evidence>
<dbReference type="GO" id="GO:0005886">
    <property type="term" value="C:plasma membrane"/>
    <property type="evidence" value="ECO:0007669"/>
    <property type="project" value="UniProtKB-SubCell"/>
</dbReference>
<dbReference type="PANTHER" id="PTHR42770">
    <property type="entry name" value="AMINO ACID TRANSPORTER-RELATED"/>
    <property type="match status" value="1"/>
</dbReference>
<gene>
    <name evidence="8" type="ORF">C0Z10_08960</name>
</gene>
<feature type="transmembrane region" description="Helical" evidence="7">
    <location>
        <begin position="168"/>
        <end position="190"/>
    </location>
</feature>
<evidence type="ECO:0000256" key="7">
    <source>
        <dbReference type="SAM" id="Phobius"/>
    </source>
</evidence>
<keyword evidence="2" id="KW-1003">Cell membrane</keyword>
<dbReference type="InterPro" id="IPR050367">
    <property type="entry name" value="APC_superfamily"/>
</dbReference>
<evidence type="ECO:0000256" key="5">
    <source>
        <dbReference type="ARBA" id="ARBA00023136"/>
    </source>
</evidence>
<feature type="transmembrane region" description="Helical" evidence="7">
    <location>
        <begin position="427"/>
        <end position="446"/>
    </location>
</feature>
<dbReference type="Gene3D" id="1.20.1740.10">
    <property type="entry name" value="Amino acid/polyamine transporter I"/>
    <property type="match status" value="1"/>
</dbReference>
<feature type="transmembrane region" description="Helical" evidence="7">
    <location>
        <begin position="285"/>
        <end position="312"/>
    </location>
</feature>
<dbReference type="RefSeq" id="WP_097799143.1">
    <property type="nucleotide sequence ID" value="NZ_CP025570.1"/>
</dbReference>
<feature type="transmembrane region" description="Helical" evidence="7">
    <location>
        <begin position="348"/>
        <end position="364"/>
    </location>
</feature>
<feature type="transmembrane region" description="Helical" evidence="7">
    <location>
        <begin position="35"/>
        <end position="55"/>
    </location>
</feature>
<feature type="transmembrane region" description="Helical" evidence="7">
    <location>
        <begin position="105"/>
        <end position="128"/>
    </location>
</feature>